<feature type="domain" description="Helicase ATP-binding" evidence="7">
    <location>
        <begin position="304"/>
        <end position="528"/>
    </location>
</feature>
<feature type="compositionally biased region" description="Low complexity" evidence="6">
    <location>
        <begin position="815"/>
        <end position="826"/>
    </location>
</feature>
<comment type="similarity">
    <text evidence="5">Belongs to the DEAD box helicase family.</text>
</comment>
<dbReference type="GO" id="GO:0016787">
    <property type="term" value="F:hydrolase activity"/>
    <property type="evidence" value="ECO:0007669"/>
    <property type="project" value="UniProtKB-KW"/>
</dbReference>
<dbReference type="AlphaFoldDB" id="A0A1D3CU57"/>
<dbReference type="Proteomes" id="UP000095192">
    <property type="component" value="Unassembled WGS sequence"/>
</dbReference>
<dbReference type="Gene3D" id="3.40.50.300">
    <property type="entry name" value="P-loop containing nucleotide triphosphate hydrolases"/>
    <property type="match status" value="2"/>
</dbReference>
<dbReference type="InterPro" id="IPR027417">
    <property type="entry name" value="P-loop_NTPase"/>
</dbReference>
<dbReference type="VEuPathDB" id="ToxoDB:cyc_00942"/>
<evidence type="ECO:0000259" key="7">
    <source>
        <dbReference type="PROSITE" id="PS51192"/>
    </source>
</evidence>
<name>A0A1D3CU57_9EIME</name>
<gene>
    <name evidence="8" type="ORF">cyc_00942</name>
</gene>
<reference evidence="8 9" key="1">
    <citation type="journal article" date="2016" name="BMC Genomics">
        <title>Comparative genomics reveals Cyclospora cayetanensis possesses coccidia-like metabolism and invasion components but unique surface antigens.</title>
        <authorList>
            <person name="Liu S."/>
            <person name="Wang L."/>
            <person name="Zheng H."/>
            <person name="Xu Z."/>
            <person name="Roellig D.M."/>
            <person name="Li N."/>
            <person name="Frace M.A."/>
            <person name="Tang K."/>
            <person name="Arrowood M.J."/>
            <person name="Moss D.M."/>
            <person name="Zhang L."/>
            <person name="Feng Y."/>
            <person name="Xiao L."/>
        </authorList>
    </citation>
    <scope>NUCLEOTIDE SEQUENCE [LARGE SCALE GENOMIC DNA]</scope>
    <source>
        <strain evidence="8 9">CHN_HEN01</strain>
    </source>
</reference>
<protein>
    <recommendedName>
        <fullName evidence="5">ATP-dependent RNA helicase</fullName>
        <ecNumber evidence="5">3.6.4.13</ecNumber>
    </recommendedName>
</protein>
<feature type="region of interest" description="Disordered" evidence="6">
    <location>
        <begin position="219"/>
        <end position="246"/>
    </location>
</feature>
<accession>A0A1D3CU57</accession>
<keyword evidence="2 5" id="KW-0378">Hydrolase</keyword>
<keyword evidence="9" id="KW-1185">Reference proteome</keyword>
<dbReference type="GO" id="GO:0003724">
    <property type="term" value="F:RNA helicase activity"/>
    <property type="evidence" value="ECO:0007669"/>
    <property type="project" value="UniProtKB-EC"/>
</dbReference>
<feature type="compositionally biased region" description="Basic and acidic residues" evidence="6">
    <location>
        <begin position="113"/>
        <end position="127"/>
    </location>
</feature>
<dbReference type="InterPro" id="IPR001650">
    <property type="entry name" value="Helicase_C-like"/>
</dbReference>
<keyword evidence="5 8" id="KW-0347">Helicase</keyword>
<comment type="caution">
    <text evidence="8">The sequence shown here is derived from an EMBL/GenBank/DDBJ whole genome shotgun (WGS) entry which is preliminary data.</text>
</comment>
<dbReference type="EC" id="3.6.4.13" evidence="5"/>
<evidence type="ECO:0000256" key="1">
    <source>
        <dbReference type="ARBA" id="ARBA00022741"/>
    </source>
</evidence>
<dbReference type="SMART" id="SM00487">
    <property type="entry name" value="DEXDc"/>
    <property type="match status" value="1"/>
</dbReference>
<evidence type="ECO:0000256" key="4">
    <source>
        <dbReference type="ARBA" id="ARBA00022884"/>
    </source>
</evidence>
<evidence type="ECO:0000256" key="5">
    <source>
        <dbReference type="RuleBase" id="RU365068"/>
    </source>
</evidence>
<dbReference type="SMART" id="SM00490">
    <property type="entry name" value="HELICc"/>
    <property type="match status" value="1"/>
</dbReference>
<sequence>MYPRFYFAFRPPRAPSTGRSFRCRDFLPFGAGALQGAPGGQFCGQNSATTATKRHRPVIQLRRLSKRPAFHGKCLPPASVAPAEYRPSSFPPCSSGSTRGYLIEPGSAPTSEQSEKPLARCMDESERATSQPGGPGPPCRSETPGAPCRVHPLERILWEKDILAFWGFMLRESCAGLPVPLERVWGGSYREFLFPVLPQPLRISLQDIMEKRAGFVAGKEAPHSHASPAGAGIATPAAPSTDTGLDVEAGAPSVSSAGAAWYKAESSLPKSGALCIPLPQEPLLGLLRVAGVTHLLPLQQLALPLLLQRQVDVLLAAPTGTGKSLAAAVAVVSSLVSEQRSHLSADKAASGSSSTAGRGPRGPSLGCVLALVVTPTRDMAVQTRKLLGAIGRYSQLRVSLLLGRGPGESGSGGCPWEQFVVVHRQRPHVLVCTPGKAEELTHFLLAASQRRMEEAGQIPKGTTSLLSNCKLMVVEDAALQLQEPLMLRTLAKLKELMPADHKCIMLASSLSWEVRGTAARLMRVNSFILNCLEGPPPMTASALLQWRAPQQLSHSLPLVTPGNIEISQSKCLQVLLPTLPLPKPEETQVQTDAPQRAARLRPKKPLAEPPPQACMLQDENTPPMGVTGPLESLSNNSLETEVSRVACILDLEQPQSLWGPKRSQEFLSKKRYELSRAPEGARSTVHFPSSGFRNVGMPEEFLLYPPELHGHLLFNVLQREATAAAAADRAALSETVANRILPAGEAGGAGPRLSRPCGRVLVFFSSTKALQFHYALFKHFLLPNAENVIYQAKRAEAESRGSTEALNAKEDDNTSCSRSSSAFNSSDDGFLSNRGRDGSNSKWREGEDMNSSVAADCWPVDVPLPSLLCLHSRLSAEKRRAVVEAFAAEPANEIGEGVQKARRLKVLFCTDVAAVGVQLGCPQLIMQVGTPKSVELYVQRAARAPRGCRKLLALSDLDGHFLFECYKQQIHLQEADAQTTLCLLKPSAVFAAALGERAGAVSYRAAAKRYQDDSQRTLGVHRPQTPGDSVEQDKEEETGLCGLLPEYYPAQFCQKHVANYENGVPQPSLLPLSLASAGIESAEASRSPVCSIPTTWEAAVPLRASCELMYRSLLGLYALQASRLKYERNRRPFPNKLQQDYSFFRPQVKLCSLWANGP</sequence>
<evidence type="ECO:0000256" key="2">
    <source>
        <dbReference type="ARBA" id="ARBA00022801"/>
    </source>
</evidence>
<evidence type="ECO:0000313" key="8">
    <source>
        <dbReference type="EMBL" id="OEH74736.1"/>
    </source>
</evidence>
<comment type="domain">
    <text evidence="5">The Q motif is unique to and characteristic of the DEAD box family of RNA helicases and controls ATP binding and hydrolysis.</text>
</comment>
<feature type="region of interest" description="Disordered" evidence="6">
    <location>
        <begin position="1014"/>
        <end position="1034"/>
    </location>
</feature>
<organism evidence="8 9">
    <name type="scientific">Cyclospora cayetanensis</name>
    <dbReference type="NCBI Taxonomy" id="88456"/>
    <lineage>
        <taxon>Eukaryota</taxon>
        <taxon>Sar</taxon>
        <taxon>Alveolata</taxon>
        <taxon>Apicomplexa</taxon>
        <taxon>Conoidasida</taxon>
        <taxon>Coccidia</taxon>
        <taxon>Eucoccidiorida</taxon>
        <taxon>Eimeriorina</taxon>
        <taxon>Eimeriidae</taxon>
        <taxon>Cyclospora</taxon>
    </lineage>
</organism>
<dbReference type="GO" id="GO:0003723">
    <property type="term" value="F:RNA binding"/>
    <property type="evidence" value="ECO:0007669"/>
    <property type="project" value="UniProtKB-UniRule"/>
</dbReference>
<evidence type="ECO:0000313" key="9">
    <source>
        <dbReference type="Proteomes" id="UP000095192"/>
    </source>
</evidence>
<dbReference type="SUPFAM" id="SSF52540">
    <property type="entry name" value="P-loop containing nucleoside triphosphate hydrolases"/>
    <property type="match status" value="2"/>
</dbReference>
<keyword evidence="1 5" id="KW-0547">Nucleotide-binding</keyword>
<dbReference type="InterPro" id="IPR014001">
    <property type="entry name" value="Helicase_ATP-bd"/>
</dbReference>
<evidence type="ECO:0000256" key="6">
    <source>
        <dbReference type="SAM" id="MobiDB-lite"/>
    </source>
</evidence>
<dbReference type="InParanoid" id="A0A1D3CU57"/>
<dbReference type="Pfam" id="PF00271">
    <property type="entry name" value="Helicase_C"/>
    <property type="match status" value="1"/>
</dbReference>
<dbReference type="Pfam" id="PF00270">
    <property type="entry name" value="DEAD"/>
    <property type="match status" value="1"/>
</dbReference>
<dbReference type="GO" id="GO:0005524">
    <property type="term" value="F:ATP binding"/>
    <property type="evidence" value="ECO:0007669"/>
    <property type="project" value="UniProtKB-UniRule"/>
</dbReference>
<dbReference type="PANTHER" id="PTHR24031">
    <property type="entry name" value="RNA HELICASE"/>
    <property type="match status" value="1"/>
</dbReference>
<dbReference type="EMBL" id="JROU02001950">
    <property type="protein sequence ID" value="OEH74736.1"/>
    <property type="molecule type" value="Genomic_DNA"/>
</dbReference>
<feature type="compositionally biased region" description="Basic and acidic residues" evidence="6">
    <location>
        <begin position="800"/>
        <end position="812"/>
    </location>
</feature>
<feature type="region of interest" description="Disordered" evidence="6">
    <location>
        <begin position="101"/>
        <end position="145"/>
    </location>
</feature>
<feature type="compositionally biased region" description="Basic and acidic residues" evidence="6">
    <location>
        <begin position="834"/>
        <end position="846"/>
    </location>
</feature>
<evidence type="ECO:0000256" key="3">
    <source>
        <dbReference type="ARBA" id="ARBA00022840"/>
    </source>
</evidence>
<dbReference type="VEuPathDB" id="ToxoDB:LOC34618033"/>
<keyword evidence="3 5" id="KW-0067">ATP-binding</keyword>
<dbReference type="PROSITE" id="PS51192">
    <property type="entry name" value="HELICASE_ATP_BIND_1"/>
    <property type="match status" value="1"/>
</dbReference>
<dbReference type="InterPro" id="IPR011545">
    <property type="entry name" value="DEAD/DEAH_box_helicase_dom"/>
</dbReference>
<proteinExistence type="inferred from homology"/>
<comment type="function">
    <text evidence="5">RNA helicase.</text>
</comment>
<feature type="compositionally biased region" description="Low complexity" evidence="6">
    <location>
        <begin position="226"/>
        <end position="241"/>
    </location>
</feature>
<feature type="region of interest" description="Disordered" evidence="6">
    <location>
        <begin position="800"/>
        <end position="846"/>
    </location>
</feature>
<keyword evidence="4 5" id="KW-0694">RNA-binding</keyword>
<comment type="catalytic activity">
    <reaction evidence="5">
        <text>ATP + H2O = ADP + phosphate + H(+)</text>
        <dbReference type="Rhea" id="RHEA:13065"/>
        <dbReference type="ChEBI" id="CHEBI:15377"/>
        <dbReference type="ChEBI" id="CHEBI:15378"/>
        <dbReference type="ChEBI" id="CHEBI:30616"/>
        <dbReference type="ChEBI" id="CHEBI:43474"/>
        <dbReference type="ChEBI" id="CHEBI:456216"/>
        <dbReference type="EC" id="3.6.4.13"/>
    </reaction>
</comment>